<dbReference type="InterPro" id="IPR002509">
    <property type="entry name" value="NODB_dom"/>
</dbReference>
<feature type="domain" description="NodB homology" evidence="2">
    <location>
        <begin position="163"/>
        <end position="242"/>
    </location>
</feature>
<dbReference type="AlphaFoldDB" id="A0A5J5IC10"/>
<protein>
    <submittedName>
        <fullName evidence="3">Polysaccharide deacetylase family protein</fullName>
    </submittedName>
</protein>
<organism evidence="3 4">
    <name type="scientific">Ginsengibacter hankyongi</name>
    <dbReference type="NCBI Taxonomy" id="2607284"/>
    <lineage>
        <taxon>Bacteria</taxon>
        <taxon>Pseudomonadati</taxon>
        <taxon>Bacteroidota</taxon>
        <taxon>Chitinophagia</taxon>
        <taxon>Chitinophagales</taxon>
        <taxon>Chitinophagaceae</taxon>
        <taxon>Ginsengibacter</taxon>
    </lineage>
</organism>
<keyword evidence="1" id="KW-0732">Signal</keyword>
<comment type="caution">
    <text evidence="3">The sequence shown here is derived from an EMBL/GenBank/DDBJ whole genome shotgun (WGS) entry which is preliminary data.</text>
</comment>
<dbReference type="SUPFAM" id="SSF88713">
    <property type="entry name" value="Glycoside hydrolase/deacetylase"/>
    <property type="match status" value="1"/>
</dbReference>
<accession>A0A5J5IC10</accession>
<dbReference type="PANTHER" id="PTHR34216:SF11">
    <property type="entry name" value="CHITOOLIGOSACCHARIDE DEACETYLASE"/>
    <property type="match status" value="1"/>
</dbReference>
<dbReference type="PANTHER" id="PTHR34216">
    <property type="match status" value="1"/>
</dbReference>
<dbReference type="RefSeq" id="WP_150416875.1">
    <property type="nucleotide sequence ID" value="NZ_VYQF01000012.1"/>
</dbReference>
<evidence type="ECO:0000259" key="2">
    <source>
        <dbReference type="Pfam" id="PF01522"/>
    </source>
</evidence>
<dbReference type="GO" id="GO:0005975">
    <property type="term" value="P:carbohydrate metabolic process"/>
    <property type="evidence" value="ECO:0007669"/>
    <property type="project" value="InterPro"/>
</dbReference>
<dbReference type="InterPro" id="IPR011330">
    <property type="entry name" value="Glyco_hydro/deAcase_b/a-brl"/>
</dbReference>
<dbReference type="Proteomes" id="UP000326903">
    <property type="component" value="Unassembled WGS sequence"/>
</dbReference>
<name>A0A5J5IC10_9BACT</name>
<dbReference type="EMBL" id="VYQF01000012">
    <property type="protein sequence ID" value="KAA9035454.1"/>
    <property type="molecule type" value="Genomic_DNA"/>
</dbReference>
<evidence type="ECO:0000313" key="3">
    <source>
        <dbReference type="EMBL" id="KAA9035454.1"/>
    </source>
</evidence>
<evidence type="ECO:0000313" key="4">
    <source>
        <dbReference type="Proteomes" id="UP000326903"/>
    </source>
</evidence>
<reference evidence="3 4" key="1">
    <citation type="submission" date="2019-09" db="EMBL/GenBank/DDBJ databases">
        <title>Draft genome sequence of Ginsengibacter sp. BR5-29.</title>
        <authorList>
            <person name="Im W.-T."/>
        </authorList>
    </citation>
    <scope>NUCLEOTIDE SEQUENCE [LARGE SCALE GENOMIC DNA]</scope>
    <source>
        <strain evidence="3 4">BR5-29</strain>
    </source>
</reference>
<gene>
    <name evidence="3" type="ORF">FW778_21060</name>
</gene>
<dbReference type="Gene3D" id="3.20.20.370">
    <property type="entry name" value="Glycoside hydrolase/deacetylase"/>
    <property type="match status" value="2"/>
</dbReference>
<dbReference type="InterPro" id="IPR051398">
    <property type="entry name" value="Polysacch_Deacetylase"/>
</dbReference>
<feature type="domain" description="NodB homology" evidence="2">
    <location>
        <begin position="35"/>
        <end position="77"/>
    </location>
</feature>
<keyword evidence="4" id="KW-1185">Reference proteome</keyword>
<dbReference type="GO" id="GO:0016810">
    <property type="term" value="F:hydrolase activity, acting on carbon-nitrogen (but not peptide) bonds"/>
    <property type="evidence" value="ECO:0007669"/>
    <property type="project" value="InterPro"/>
</dbReference>
<proteinExistence type="predicted"/>
<evidence type="ECO:0000256" key="1">
    <source>
        <dbReference type="ARBA" id="ARBA00022729"/>
    </source>
</evidence>
<sequence length="440" mass="50696">MNILSVKACLCFLGILFLNEESYCQTTITKWQFDKKAAVSITYDDGIPTQFTEAIPIMNRLQFPGTFFIVTGDIKGSRYHAKFIGRPVKEIMNETKTVSTNKNNFFERASAAKFLGYKGTTDYFFRAGSLYEEGKPKAAYKIIDSVYTMALAGLFKPGIDTTYEAGLSAENSWSDFKRYAAQGHEFACHSLSHPYMAILDTPNMYYELQKCKEDIRTHLGDENTFSAEVPFGTEDERVMEYVLQSKLFPALRNKMPEPYLQEINRGYKEQPGLSKKEYVQWQRGPLSKTQLSVMKSWVDTLLAHNNIWLVLVFHGIDTLGWEPINHEELVEYFQYIKNKEDSLWVATFKDVTKYMRERMAVKVTQEKSENKITLTLLHSLDTSLYNLPLTLKTYLPASWKGVNVHQNNKTRKSEILKDDNGKYVLFQANPNKGKIELTKR</sequence>
<dbReference type="Pfam" id="PF01522">
    <property type="entry name" value="Polysacc_deac_1"/>
    <property type="match status" value="2"/>
</dbReference>
<dbReference type="CDD" id="cd10918">
    <property type="entry name" value="CE4_NodB_like_5s_6s"/>
    <property type="match status" value="1"/>
</dbReference>